<evidence type="ECO:0008006" key="4">
    <source>
        <dbReference type="Google" id="ProtNLM"/>
    </source>
</evidence>
<reference evidence="2 3" key="1">
    <citation type="submission" date="2024-08" db="EMBL/GenBank/DDBJ databases">
        <authorList>
            <person name="Lu H."/>
        </authorList>
    </citation>
    <scope>NUCLEOTIDE SEQUENCE [LARGE SCALE GENOMIC DNA]</scope>
    <source>
        <strain evidence="2 3">LYH14W</strain>
    </source>
</reference>
<keyword evidence="1" id="KW-1133">Transmembrane helix</keyword>
<protein>
    <recommendedName>
        <fullName evidence="4">DUF3592 domain-containing protein</fullName>
    </recommendedName>
</protein>
<dbReference type="Proteomes" id="UP001606210">
    <property type="component" value="Unassembled WGS sequence"/>
</dbReference>
<feature type="transmembrane region" description="Helical" evidence="1">
    <location>
        <begin position="130"/>
        <end position="150"/>
    </location>
</feature>
<evidence type="ECO:0000256" key="1">
    <source>
        <dbReference type="SAM" id="Phobius"/>
    </source>
</evidence>
<comment type="caution">
    <text evidence="2">The sequence shown here is derived from an EMBL/GenBank/DDBJ whole genome shotgun (WGS) entry which is preliminary data.</text>
</comment>
<accession>A0ABW7F3Z0</accession>
<keyword evidence="3" id="KW-1185">Reference proteome</keyword>
<evidence type="ECO:0000313" key="2">
    <source>
        <dbReference type="EMBL" id="MFG6431358.1"/>
    </source>
</evidence>
<organism evidence="2 3">
    <name type="scientific">Pelomonas parva</name>
    <dbReference type="NCBI Taxonomy" id="3299032"/>
    <lineage>
        <taxon>Bacteria</taxon>
        <taxon>Pseudomonadati</taxon>
        <taxon>Pseudomonadota</taxon>
        <taxon>Betaproteobacteria</taxon>
        <taxon>Burkholderiales</taxon>
        <taxon>Sphaerotilaceae</taxon>
        <taxon>Roseateles</taxon>
    </lineage>
</organism>
<sequence length="160" mass="18066">MNFVMDDLAFKIARWIAIPVAILLAGAWMLAPSRLQLSQAKEITVTANRLQRKNIDYLDLQTSNFQEIQISCYKARTLCQAPVPRKSATLRVWLQDAGPMMGYWIVSAEFNGQQLVTPDSQASVFRTEKIMWGLGALTALAVAFMLWYFAPFKSLDSDDI</sequence>
<name>A0ABW7F3Z0_9BURK</name>
<proteinExistence type="predicted"/>
<keyword evidence="1" id="KW-0812">Transmembrane</keyword>
<gene>
    <name evidence="2" type="ORF">ACG00Y_15620</name>
</gene>
<keyword evidence="1" id="KW-0472">Membrane</keyword>
<evidence type="ECO:0000313" key="3">
    <source>
        <dbReference type="Proteomes" id="UP001606210"/>
    </source>
</evidence>
<feature type="transmembrane region" description="Helical" evidence="1">
    <location>
        <begin position="12"/>
        <end position="31"/>
    </location>
</feature>
<dbReference type="EMBL" id="JBIGHV010000005">
    <property type="protein sequence ID" value="MFG6431358.1"/>
    <property type="molecule type" value="Genomic_DNA"/>
</dbReference>
<dbReference type="RefSeq" id="WP_394480357.1">
    <property type="nucleotide sequence ID" value="NZ_JBIGHV010000005.1"/>
</dbReference>